<sequence length="394" mass="42924">MKKLIFMGMFSSYLGLAMVNPILGPLLRELNFNETQIGIVFAVAAISLFIASPLWGKNSKKYALKSILVFGMYGFALCYLAFAIILSLGLSSSIALPIIFLFLILIRMCGGVVFAALLTASQAIIARYTPKHERTSGMALLGAASGLGLIIGPAIGGVFVLIHLTFPIYIAAILPFIMAVLLSIRLDLKLPQHDIKEPPPNLTIHFYDQRIFPFLLVGFFLNLMIVLMQVTLGFYFQDQMNLTLLETTQAVSLSLVIFGFTNFICQMFVVRKMKLNPTYLLQLGFLLSLTGIILFLASPSIGGTFLSFVFIGAGSGLILPGYLGGLSLAVDDAFQTQVAGLNGAANGVSSMIAPIVATFLYQIEPAAPYYFILVCTLGLSVWQFSLRLQHIESR</sequence>
<dbReference type="SUPFAM" id="SSF103473">
    <property type="entry name" value="MFS general substrate transporter"/>
    <property type="match status" value="1"/>
</dbReference>
<evidence type="ECO:0000256" key="2">
    <source>
        <dbReference type="ARBA" id="ARBA00022448"/>
    </source>
</evidence>
<proteinExistence type="predicted"/>
<dbReference type="InterPro" id="IPR011701">
    <property type="entry name" value="MFS"/>
</dbReference>
<keyword evidence="4 6" id="KW-1133">Transmembrane helix</keyword>
<feature type="domain" description="Major facilitator superfamily (MFS) profile" evidence="7">
    <location>
        <begin position="1"/>
        <end position="394"/>
    </location>
</feature>
<dbReference type="PRINTS" id="PR01035">
    <property type="entry name" value="TCRTETA"/>
</dbReference>
<organism evidence="8 9">
    <name type="scientific">Polycladospora coralii</name>
    <dbReference type="NCBI Taxonomy" id="2771432"/>
    <lineage>
        <taxon>Bacteria</taxon>
        <taxon>Bacillati</taxon>
        <taxon>Bacillota</taxon>
        <taxon>Bacilli</taxon>
        <taxon>Bacillales</taxon>
        <taxon>Thermoactinomycetaceae</taxon>
        <taxon>Polycladospora</taxon>
    </lineage>
</organism>
<evidence type="ECO:0000313" key="9">
    <source>
        <dbReference type="Proteomes" id="UP000661691"/>
    </source>
</evidence>
<feature type="transmembrane region" description="Helical" evidence="6">
    <location>
        <begin position="94"/>
        <end position="118"/>
    </location>
</feature>
<evidence type="ECO:0000313" key="8">
    <source>
        <dbReference type="EMBL" id="MBD1371873.1"/>
    </source>
</evidence>
<comment type="caution">
    <text evidence="8">The sequence shown here is derived from an EMBL/GenBank/DDBJ whole genome shotgun (WGS) entry which is preliminary data.</text>
</comment>
<feature type="transmembrane region" description="Helical" evidence="6">
    <location>
        <begin position="67"/>
        <end position="88"/>
    </location>
</feature>
<keyword evidence="5 6" id="KW-0472">Membrane</keyword>
<evidence type="ECO:0000256" key="3">
    <source>
        <dbReference type="ARBA" id="ARBA00022692"/>
    </source>
</evidence>
<dbReference type="EMBL" id="JACXAH010000005">
    <property type="protein sequence ID" value="MBD1371873.1"/>
    <property type="molecule type" value="Genomic_DNA"/>
</dbReference>
<gene>
    <name evidence="8" type="ORF">IC620_05805</name>
</gene>
<name>A0A926N8X7_9BACL</name>
<keyword evidence="2" id="KW-0813">Transport</keyword>
<evidence type="ECO:0000256" key="5">
    <source>
        <dbReference type="ARBA" id="ARBA00023136"/>
    </source>
</evidence>
<feature type="transmembrane region" description="Helical" evidence="6">
    <location>
        <begin position="211"/>
        <end position="236"/>
    </location>
</feature>
<dbReference type="PROSITE" id="PS50850">
    <property type="entry name" value="MFS"/>
    <property type="match status" value="1"/>
</dbReference>
<dbReference type="PANTHER" id="PTHR23546">
    <property type="entry name" value="TRANSPORT PROTEIN"/>
    <property type="match status" value="1"/>
</dbReference>
<dbReference type="GO" id="GO:0022857">
    <property type="term" value="F:transmembrane transporter activity"/>
    <property type="evidence" value="ECO:0007669"/>
    <property type="project" value="InterPro"/>
</dbReference>
<reference evidence="8" key="1">
    <citation type="submission" date="2020-09" db="EMBL/GenBank/DDBJ databases">
        <title>A novel bacterium of genus Hazenella, isolated from South China Sea.</title>
        <authorList>
            <person name="Huang H."/>
            <person name="Mo K."/>
            <person name="Hu Y."/>
        </authorList>
    </citation>
    <scope>NUCLEOTIDE SEQUENCE</scope>
    <source>
        <strain evidence="8">IB182357</strain>
    </source>
</reference>
<dbReference type="Gene3D" id="1.20.1250.20">
    <property type="entry name" value="MFS general substrate transporter like domains"/>
    <property type="match status" value="1"/>
</dbReference>
<dbReference type="GO" id="GO:0005886">
    <property type="term" value="C:plasma membrane"/>
    <property type="evidence" value="ECO:0007669"/>
    <property type="project" value="UniProtKB-SubCell"/>
</dbReference>
<dbReference type="InterPro" id="IPR020846">
    <property type="entry name" value="MFS_dom"/>
</dbReference>
<evidence type="ECO:0000256" key="1">
    <source>
        <dbReference type="ARBA" id="ARBA00004651"/>
    </source>
</evidence>
<feature type="transmembrane region" description="Helical" evidence="6">
    <location>
        <begin position="338"/>
        <end position="361"/>
    </location>
</feature>
<evidence type="ECO:0000256" key="4">
    <source>
        <dbReference type="ARBA" id="ARBA00022989"/>
    </source>
</evidence>
<comment type="subcellular location">
    <subcellularLocation>
        <location evidence="1">Cell membrane</location>
        <topology evidence="1">Multi-pass membrane protein</topology>
    </subcellularLocation>
</comment>
<feature type="transmembrane region" description="Helical" evidence="6">
    <location>
        <begin position="279"/>
        <end position="298"/>
    </location>
</feature>
<protein>
    <submittedName>
        <fullName evidence="8">MFS transporter</fullName>
    </submittedName>
</protein>
<dbReference type="InterPro" id="IPR001958">
    <property type="entry name" value="Tet-R_TetA/multi-R_MdtG-like"/>
</dbReference>
<feature type="transmembrane region" description="Helical" evidence="6">
    <location>
        <begin position="304"/>
        <end position="326"/>
    </location>
</feature>
<dbReference type="RefSeq" id="WP_191138503.1">
    <property type="nucleotide sequence ID" value="NZ_JACXAG020000001.1"/>
</dbReference>
<dbReference type="AlphaFoldDB" id="A0A926N8X7"/>
<dbReference type="Proteomes" id="UP000661691">
    <property type="component" value="Unassembled WGS sequence"/>
</dbReference>
<accession>A0A926N8X7</accession>
<evidence type="ECO:0000259" key="7">
    <source>
        <dbReference type="PROSITE" id="PS50850"/>
    </source>
</evidence>
<keyword evidence="3 6" id="KW-0812">Transmembrane</keyword>
<dbReference type="InterPro" id="IPR036259">
    <property type="entry name" value="MFS_trans_sf"/>
</dbReference>
<feature type="transmembrane region" description="Helical" evidence="6">
    <location>
        <begin position="168"/>
        <end position="186"/>
    </location>
</feature>
<evidence type="ECO:0000256" key="6">
    <source>
        <dbReference type="SAM" id="Phobius"/>
    </source>
</evidence>
<feature type="transmembrane region" description="Helical" evidence="6">
    <location>
        <begin position="37"/>
        <end position="55"/>
    </location>
</feature>
<dbReference type="Pfam" id="PF07690">
    <property type="entry name" value="MFS_1"/>
    <property type="match status" value="1"/>
</dbReference>
<dbReference type="PANTHER" id="PTHR23546:SF1">
    <property type="entry name" value="MEMBRANE PROTEIN"/>
    <property type="match status" value="1"/>
</dbReference>
<keyword evidence="9" id="KW-1185">Reference proteome</keyword>
<feature type="transmembrane region" description="Helical" evidence="6">
    <location>
        <begin position="367"/>
        <end position="386"/>
    </location>
</feature>
<feature type="transmembrane region" description="Helical" evidence="6">
    <location>
        <begin position="139"/>
        <end position="162"/>
    </location>
</feature>
<feature type="transmembrane region" description="Helical" evidence="6">
    <location>
        <begin position="248"/>
        <end position="270"/>
    </location>
</feature>